<dbReference type="SUPFAM" id="SSF58069">
    <property type="entry name" value="Virus ectodomain"/>
    <property type="match status" value="1"/>
</dbReference>
<proteinExistence type="predicted"/>
<dbReference type="PANTHER" id="PTHR22761">
    <property type="entry name" value="CHARGED MULTIVESICULAR BODY PROTEIN"/>
    <property type="match status" value="1"/>
</dbReference>
<comment type="caution">
    <text evidence="2">The sequence shown here is derived from an EMBL/GenBank/DDBJ whole genome shotgun (WGS) entry which is preliminary data.</text>
</comment>
<dbReference type="AlphaFoldDB" id="A0ABD3KZP0"/>
<dbReference type="Pfam" id="PF03357">
    <property type="entry name" value="Snf7"/>
    <property type="match status" value="1"/>
</dbReference>
<sequence length="173" mass="19220">MILNLGKPTLDLNAGRGIRWRARARSRGKAKEFIRAGDRRAAILCLKRKRLYEQPLEPLRSLQLRIHNQIIKLEGVKATTETADALTIGVAAMQEMQRATNIDDVDKTIDETNKLIANVKQIQDSLSTLIDAATDFDGDELEAELEELEGADPVPQRTAEEDELAASQAEMAL</sequence>
<dbReference type="Gene3D" id="6.10.250.1710">
    <property type="match status" value="1"/>
</dbReference>
<reference evidence="2 3" key="1">
    <citation type="submission" date="2024-11" db="EMBL/GenBank/DDBJ databases">
        <title>Chromosome-level genome assembly of Eucalyptus globulus Labill. provides insights into its genome evolution.</title>
        <authorList>
            <person name="Li X."/>
        </authorList>
    </citation>
    <scope>NUCLEOTIDE SEQUENCE [LARGE SCALE GENOMIC DNA]</scope>
    <source>
        <strain evidence="2">CL2024</strain>
        <tissue evidence="2">Fresh tender leaves</tissue>
    </source>
</reference>
<protein>
    <submittedName>
        <fullName evidence="2">Uncharacterized protein</fullName>
    </submittedName>
</protein>
<gene>
    <name evidence="2" type="ORF">ACJRO7_014000</name>
</gene>
<dbReference type="EMBL" id="JBJKBG010000003">
    <property type="protein sequence ID" value="KAL3744822.1"/>
    <property type="molecule type" value="Genomic_DNA"/>
</dbReference>
<accession>A0ABD3KZP0</accession>
<evidence type="ECO:0000313" key="3">
    <source>
        <dbReference type="Proteomes" id="UP001634007"/>
    </source>
</evidence>
<evidence type="ECO:0000256" key="1">
    <source>
        <dbReference type="SAM" id="MobiDB-lite"/>
    </source>
</evidence>
<dbReference type="Gene3D" id="1.10.287.1060">
    <property type="entry name" value="ESAT-6-like"/>
    <property type="match status" value="1"/>
</dbReference>
<name>A0ABD3KZP0_EUCGL</name>
<organism evidence="2 3">
    <name type="scientific">Eucalyptus globulus</name>
    <name type="common">Tasmanian blue gum</name>
    <dbReference type="NCBI Taxonomy" id="34317"/>
    <lineage>
        <taxon>Eukaryota</taxon>
        <taxon>Viridiplantae</taxon>
        <taxon>Streptophyta</taxon>
        <taxon>Embryophyta</taxon>
        <taxon>Tracheophyta</taxon>
        <taxon>Spermatophyta</taxon>
        <taxon>Magnoliopsida</taxon>
        <taxon>eudicotyledons</taxon>
        <taxon>Gunneridae</taxon>
        <taxon>Pentapetalae</taxon>
        <taxon>rosids</taxon>
        <taxon>malvids</taxon>
        <taxon>Myrtales</taxon>
        <taxon>Myrtaceae</taxon>
        <taxon>Myrtoideae</taxon>
        <taxon>Eucalypteae</taxon>
        <taxon>Eucalyptus</taxon>
    </lineage>
</organism>
<feature type="region of interest" description="Disordered" evidence="1">
    <location>
        <begin position="148"/>
        <end position="173"/>
    </location>
</feature>
<dbReference type="Proteomes" id="UP001634007">
    <property type="component" value="Unassembled WGS sequence"/>
</dbReference>
<keyword evidence="3" id="KW-1185">Reference proteome</keyword>
<dbReference type="InterPro" id="IPR005024">
    <property type="entry name" value="Snf7_fam"/>
</dbReference>
<dbReference type="PANTHER" id="PTHR22761:SF75">
    <property type="entry name" value="VACUOLAR PROTEIN SORTING-ASSOCIATED PROTEIN 32 HOMOLOG 2"/>
    <property type="match status" value="1"/>
</dbReference>
<evidence type="ECO:0000313" key="2">
    <source>
        <dbReference type="EMBL" id="KAL3744822.1"/>
    </source>
</evidence>